<name>A0A9D4GS97_DREPO</name>
<reference evidence="1" key="1">
    <citation type="journal article" date="2019" name="bioRxiv">
        <title>The Genome of the Zebra Mussel, Dreissena polymorpha: A Resource for Invasive Species Research.</title>
        <authorList>
            <person name="McCartney M.A."/>
            <person name="Auch B."/>
            <person name="Kono T."/>
            <person name="Mallez S."/>
            <person name="Zhang Y."/>
            <person name="Obille A."/>
            <person name="Becker A."/>
            <person name="Abrahante J.E."/>
            <person name="Garbe J."/>
            <person name="Badalamenti J.P."/>
            <person name="Herman A."/>
            <person name="Mangelson H."/>
            <person name="Liachko I."/>
            <person name="Sullivan S."/>
            <person name="Sone E.D."/>
            <person name="Koren S."/>
            <person name="Silverstein K.A.T."/>
            <person name="Beckman K.B."/>
            <person name="Gohl D.M."/>
        </authorList>
    </citation>
    <scope>NUCLEOTIDE SEQUENCE</scope>
    <source>
        <strain evidence="1">Duluth1</strain>
        <tissue evidence="1">Whole animal</tissue>
    </source>
</reference>
<gene>
    <name evidence="1" type="ORF">DPMN_120792</name>
</gene>
<protein>
    <submittedName>
        <fullName evidence="1">Uncharacterized protein</fullName>
    </submittedName>
</protein>
<sequence>MGTSSHVDVETSGVITIHVIPELKAARSSDIGLYDVTLEPGLVTFSAWGAGLEVDVLAFNNNVLSIENHRHFSKNRTKGTKQ</sequence>
<keyword evidence="2" id="KW-1185">Reference proteome</keyword>
<dbReference type="EMBL" id="JAIWYP010000005">
    <property type="protein sequence ID" value="KAH3819062.1"/>
    <property type="molecule type" value="Genomic_DNA"/>
</dbReference>
<organism evidence="1 2">
    <name type="scientific">Dreissena polymorpha</name>
    <name type="common">Zebra mussel</name>
    <name type="synonym">Mytilus polymorpha</name>
    <dbReference type="NCBI Taxonomy" id="45954"/>
    <lineage>
        <taxon>Eukaryota</taxon>
        <taxon>Metazoa</taxon>
        <taxon>Spiralia</taxon>
        <taxon>Lophotrochozoa</taxon>
        <taxon>Mollusca</taxon>
        <taxon>Bivalvia</taxon>
        <taxon>Autobranchia</taxon>
        <taxon>Heteroconchia</taxon>
        <taxon>Euheterodonta</taxon>
        <taxon>Imparidentia</taxon>
        <taxon>Neoheterodontei</taxon>
        <taxon>Myida</taxon>
        <taxon>Dreissenoidea</taxon>
        <taxon>Dreissenidae</taxon>
        <taxon>Dreissena</taxon>
    </lineage>
</organism>
<accession>A0A9D4GS97</accession>
<dbReference type="AlphaFoldDB" id="A0A9D4GS97"/>
<proteinExistence type="predicted"/>
<comment type="caution">
    <text evidence="1">The sequence shown here is derived from an EMBL/GenBank/DDBJ whole genome shotgun (WGS) entry which is preliminary data.</text>
</comment>
<evidence type="ECO:0000313" key="1">
    <source>
        <dbReference type="EMBL" id="KAH3819062.1"/>
    </source>
</evidence>
<evidence type="ECO:0000313" key="2">
    <source>
        <dbReference type="Proteomes" id="UP000828390"/>
    </source>
</evidence>
<dbReference type="Proteomes" id="UP000828390">
    <property type="component" value="Unassembled WGS sequence"/>
</dbReference>
<reference evidence="1" key="2">
    <citation type="submission" date="2020-11" db="EMBL/GenBank/DDBJ databases">
        <authorList>
            <person name="McCartney M.A."/>
            <person name="Auch B."/>
            <person name="Kono T."/>
            <person name="Mallez S."/>
            <person name="Becker A."/>
            <person name="Gohl D.M."/>
            <person name="Silverstein K.A.T."/>
            <person name="Koren S."/>
            <person name="Bechman K.B."/>
            <person name="Herman A."/>
            <person name="Abrahante J.E."/>
            <person name="Garbe J."/>
        </authorList>
    </citation>
    <scope>NUCLEOTIDE SEQUENCE</scope>
    <source>
        <strain evidence="1">Duluth1</strain>
        <tissue evidence="1">Whole animal</tissue>
    </source>
</reference>